<dbReference type="OrthoDB" id="5503279at2"/>
<evidence type="ECO:0000313" key="2">
    <source>
        <dbReference type="Proteomes" id="UP000267003"/>
    </source>
</evidence>
<accession>A0A3A8QFM8</accession>
<reference evidence="2" key="1">
    <citation type="submission" date="2018-09" db="EMBL/GenBank/DDBJ databases">
        <authorList>
            <person name="Livingstone P.G."/>
            <person name="Whitworth D.E."/>
        </authorList>
    </citation>
    <scope>NUCLEOTIDE SEQUENCE [LARGE SCALE GENOMIC DNA]</scope>
    <source>
        <strain evidence="2">AB050A</strain>
    </source>
</reference>
<protein>
    <submittedName>
        <fullName evidence="1">Uncharacterized protein</fullName>
    </submittedName>
</protein>
<dbReference type="RefSeq" id="WP_147445475.1">
    <property type="nucleotide sequence ID" value="NZ_RAWK01000071.1"/>
</dbReference>
<dbReference type="AlphaFoldDB" id="A0A3A8QFM8"/>
<organism evidence="1 2">
    <name type="scientific">Corallococcus aberystwythensis</name>
    <dbReference type="NCBI Taxonomy" id="2316722"/>
    <lineage>
        <taxon>Bacteria</taxon>
        <taxon>Pseudomonadati</taxon>
        <taxon>Myxococcota</taxon>
        <taxon>Myxococcia</taxon>
        <taxon>Myxococcales</taxon>
        <taxon>Cystobacterineae</taxon>
        <taxon>Myxococcaceae</taxon>
        <taxon>Corallococcus</taxon>
    </lineage>
</organism>
<dbReference type="EMBL" id="RAWK01000071">
    <property type="protein sequence ID" value="RKH67457.1"/>
    <property type="molecule type" value="Genomic_DNA"/>
</dbReference>
<sequence length="335" mass="34810">MKTHGWTALTVGVFLGGWGLATPPSAEACGRPFCTRKDSRVPLPPDATVPANVPALVVVPPAYEWVEEQSLRLRTADGLDVEARLLKGPDSSGVLVPADPLIPGTRYHLEGSVPCSDGHTGKPFTAMADFTAGPKAALPTATGVLQAGAEQHGVIRVWDSGASCSSEILGSQVMLGFTPAPELVPFLPWVHWKLEVDGQTWATAPHGAVDASGGAWPADGFRTMRDLLTVYTLCGNESPSLPPSAMGLAPGTHVATLRPVLEQSGTALPALEASFELTCLRMCGCADGGSWPVLDAGSDPDEDLAPKAKGCSQAGGGLSVLGVLAALRPWRRRTA</sequence>
<comment type="caution">
    <text evidence="1">The sequence shown here is derived from an EMBL/GenBank/DDBJ whole genome shotgun (WGS) entry which is preliminary data.</text>
</comment>
<proteinExistence type="predicted"/>
<keyword evidence="2" id="KW-1185">Reference proteome</keyword>
<evidence type="ECO:0000313" key="1">
    <source>
        <dbReference type="EMBL" id="RKH67457.1"/>
    </source>
</evidence>
<name>A0A3A8QFM8_9BACT</name>
<dbReference type="Proteomes" id="UP000267003">
    <property type="component" value="Unassembled WGS sequence"/>
</dbReference>
<gene>
    <name evidence="1" type="ORF">D7W81_13870</name>
</gene>